<protein>
    <submittedName>
        <fullName evidence="1">Uncharacterized protein</fullName>
    </submittedName>
</protein>
<name>A0A9D4HWP0_DREPO</name>
<comment type="caution">
    <text evidence="1">The sequence shown here is derived from an EMBL/GenBank/DDBJ whole genome shotgun (WGS) entry which is preliminary data.</text>
</comment>
<dbReference type="EMBL" id="JAIWYP010000011">
    <property type="protein sequence ID" value="KAH3735592.1"/>
    <property type="molecule type" value="Genomic_DNA"/>
</dbReference>
<reference evidence="1" key="2">
    <citation type="submission" date="2020-11" db="EMBL/GenBank/DDBJ databases">
        <authorList>
            <person name="McCartney M.A."/>
            <person name="Auch B."/>
            <person name="Kono T."/>
            <person name="Mallez S."/>
            <person name="Becker A."/>
            <person name="Gohl D.M."/>
            <person name="Silverstein K.A.T."/>
            <person name="Koren S."/>
            <person name="Bechman K.B."/>
            <person name="Herman A."/>
            <person name="Abrahante J.E."/>
            <person name="Garbe J."/>
        </authorList>
    </citation>
    <scope>NUCLEOTIDE SEQUENCE</scope>
    <source>
        <strain evidence="1">Duluth1</strain>
        <tissue evidence="1">Whole animal</tissue>
    </source>
</reference>
<evidence type="ECO:0000313" key="1">
    <source>
        <dbReference type="EMBL" id="KAH3735592.1"/>
    </source>
</evidence>
<dbReference type="Proteomes" id="UP000828390">
    <property type="component" value="Unassembled WGS sequence"/>
</dbReference>
<organism evidence="1 2">
    <name type="scientific">Dreissena polymorpha</name>
    <name type="common">Zebra mussel</name>
    <name type="synonym">Mytilus polymorpha</name>
    <dbReference type="NCBI Taxonomy" id="45954"/>
    <lineage>
        <taxon>Eukaryota</taxon>
        <taxon>Metazoa</taxon>
        <taxon>Spiralia</taxon>
        <taxon>Lophotrochozoa</taxon>
        <taxon>Mollusca</taxon>
        <taxon>Bivalvia</taxon>
        <taxon>Autobranchia</taxon>
        <taxon>Heteroconchia</taxon>
        <taxon>Euheterodonta</taxon>
        <taxon>Imparidentia</taxon>
        <taxon>Neoheterodontei</taxon>
        <taxon>Myida</taxon>
        <taxon>Dreissenoidea</taxon>
        <taxon>Dreissenidae</taxon>
        <taxon>Dreissena</taxon>
    </lineage>
</organism>
<accession>A0A9D4HWP0</accession>
<proteinExistence type="predicted"/>
<evidence type="ECO:0000313" key="2">
    <source>
        <dbReference type="Proteomes" id="UP000828390"/>
    </source>
</evidence>
<reference evidence="1" key="1">
    <citation type="journal article" date="2019" name="bioRxiv">
        <title>The Genome of the Zebra Mussel, Dreissena polymorpha: A Resource for Invasive Species Research.</title>
        <authorList>
            <person name="McCartney M.A."/>
            <person name="Auch B."/>
            <person name="Kono T."/>
            <person name="Mallez S."/>
            <person name="Zhang Y."/>
            <person name="Obille A."/>
            <person name="Becker A."/>
            <person name="Abrahante J.E."/>
            <person name="Garbe J."/>
            <person name="Badalamenti J.P."/>
            <person name="Herman A."/>
            <person name="Mangelson H."/>
            <person name="Liachko I."/>
            <person name="Sullivan S."/>
            <person name="Sone E.D."/>
            <person name="Koren S."/>
            <person name="Silverstein K.A.T."/>
            <person name="Beckman K.B."/>
            <person name="Gohl D.M."/>
        </authorList>
    </citation>
    <scope>NUCLEOTIDE SEQUENCE</scope>
    <source>
        <strain evidence="1">Duluth1</strain>
        <tissue evidence="1">Whole animal</tissue>
    </source>
</reference>
<gene>
    <name evidence="1" type="ORF">DPMN_042128</name>
</gene>
<keyword evidence="2" id="KW-1185">Reference proteome</keyword>
<sequence>MAMDDVWMAALPAILEDIPERPMILALTEITLSSPNDTPDTPDGPPFAHLPLLLIANSSSVLLPCLR</sequence>
<dbReference type="AlphaFoldDB" id="A0A9D4HWP0"/>